<evidence type="ECO:0000256" key="1">
    <source>
        <dbReference type="SAM" id="MobiDB-lite"/>
    </source>
</evidence>
<evidence type="ECO:0000256" key="2">
    <source>
        <dbReference type="SAM" id="Phobius"/>
    </source>
</evidence>
<proteinExistence type="predicted"/>
<evidence type="ECO:0000313" key="4">
    <source>
        <dbReference type="Proteomes" id="UP000094172"/>
    </source>
</evidence>
<dbReference type="EMBL" id="LPWE01000013">
    <property type="protein sequence ID" value="ODR94021.1"/>
    <property type="molecule type" value="Genomic_DNA"/>
</dbReference>
<keyword evidence="2" id="KW-0472">Membrane</keyword>
<name>A0A1E3VL50_9HYPH</name>
<reference evidence="3 4" key="1">
    <citation type="journal article" date="2016" name="Environ. Microbiol.">
        <title>New Methyloceanibacter diversity from North Sea sediments includes methanotroph containing solely the soluble methane monooxygenase.</title>
        <authorList>
            <person name="Vekeman B."/>
            <person name="Kerckhof F.M."/>
            <person name="Cremers G."/>
            <person name="de Vos P."/>
            <person name="Vandamme P."/>
            <person name="Boon N."/>
            <person name="Op den Camp H.J."/>
            <person name="Heylen K."/>
        </authorList>
    </citation>
    <scope>NUCLEOTIDE SEQUENCE [LARGE SCALE GENOMIC DNA]</scope>
    <source>
        <strain evidence="3 4">R-67176</strain>
    </source>
</reference>
<sequence>MGELFAARRVRGGFHGRGVGRHDRRITAADSAAALLVGVGERAAEGDRTKKRAGYHDGAAALERSHDFGFEARLRRSNAGVHEVRVATVVVEFLMAEFLMAARHAGARIAKGDMGRLAVVGIEGLQLPAGIGGRHMAVRRLLAVGGFLTVGRFLAVPGILLMSVLRIHGGIVSARHRLRIGFGLLRRIGARMLRGIGFGLIGFGLMPARIECRRAADGRMPGLRAHAKERVSRVPGTRRPLRGTRHPPWLPARRRRQVSRRQKWNPGNRDQWNRNPGAPSTARWSAGPWVPNRPEADAAGPADDVAERPNRPGAAAALGAAAPGAAAAPGRRMSAAEG</sequence>
<keyword evidence="4" id="KW-1185">Reference proteome</keyword>
<comment type="caution">
    <text evidence="3">The sequence shown here is derived from an EMBL/GenBank/DDBJ whole genome shotgun (WGS) entry which is preliminary data.</text>
</comment>
<protein>
    <submittedName>
        <fullName evidence="3">Uncharacterized protein</fullName>
    </submittedName>
</protein>
<feature type="region of interest" description="Disordered" evidence="1">
    <location>
        <begin position="221"/>
        <end position="338"/>
    </location>
</feature>
<feature type="compositionally biased region" description="Low complexity" evidence="1">
    <location>
        <begin position="311"/>
        <end position="338"/>
    </location>
</feature>
<gene>
    <name evidence="3" type="ORF">AUC70_10590</name>
</gene>
<keyword evidence="2" id="KW-1133">Transmembrane helix</keyword>
<keyword evidence="2" id="KW-0812">Transmembrane</keyword>
<feature type="transmembrane region" description="Helical" evidence="2">
    <location>
        <begin position="141"/>
        <end position="168"/>
    </location>
</feature>
<accession>A0A1E3VL50</accession>
<dbReference type="Proteomes" id="UP000094172">
    <property type="component" value="Unassembled WGS sequence"/>
</dbReference>
<feature type="compositionally biased region" description="Basic residues" evidence="1">
    <location>
        <begin position="252"/>
        <end position="263"/>
    </location>
</feature>
<evidence type="ECO:0000313" key="3">
    <source>
        <dbReference type="EMBL" id="ODR94021.1"/>
    </source>
</evidence>
<organism evidence="3 4">
    <name type="scientific">Methyloceanibacter stevinii</name>
    <dbReference type="NCBI Taxonomy" id="1774970"/>
    <lineage>
        <taxon>Bacteria</taxon>
        <taxon>Pseudomonadati</taxon>
        <taxon>Pseudomonadota</taxon>
        <taxon>Alphaproteobacteria</taxon>
        <taxon>Hyphomicrobiales</taxon>
        <taxon>Hyphomicrobiaceae</taxon>
        <taxon>Methyloceanibacter</taxon>
    </lineage>
</organism>
<dbReference type="AlphaFoldDB" id="A0A1E3VL50"/>